<dbReference type="GO" id="GO:0016020">
    <property type="term" value="C:membrane"/>
    <property type="evidence" value="ECO:0007669"/>
    <property type="project" value="InterPro"/>
</dbReference>
<dbReference type="PANTHER" id="PTHR34596:SF2">
    <property type="entry name" value="CHITOPORIN"/>
    <property type="match status" value="1"/>
</dbReference>
<reference evidence="5 6" key="1">
    <citation type="submission" date="2014-06" db="EMBL/GenBank/DDBJ databases">
        <title>Whole Genome Sequences of Three Symbiotic Endozoicomonas Bacteria.</title>
        <authorList>
            <person name="Neave M.J."/>
            <person name="Apprill A."/>
            <person name="Voolstra C.R."/>
        </authorList>
    </citation>
    <scope>NUCLEOTIDE SEQUENCE [LARGE SCALE GENOMIC DNA]</scope>
    <source>
        <strain evidence="5 6">DSM 22380</strain>
    </source>
</reference>
<evidence type="ECO:0000256" key="3">
    <source>
        <dbReference type="ARBA" id="ARBA00022729"/>
    </source>
</evidence>
<dbReference type="RefSeq" id="WP_020584772.1">
    <property type="nucleotide sequence ID" value="NZ_JOJP01000001.1"/>
</dbReference>
<name>A0A081KE52_9GAMM</name>
<keyword evidence="2" id="KW-0813">Transport</keyword>
<feature type="signal peptide" evidence="4">
    <location>
        <begin position="1"/>
        <end position="24"/>
    </location>
</feature>
<dbReference type="InterPro" id="IPR023614">
    <property type="entry name" value="Porin_dom_sf"/>
</dbReference>
<dbReference type="InterPro" id="IPR005318">
    <property type="entry name" value="OM_porin_bac"/>
</dbReference>
<sequence>MKTLAKSALGVAVAAAVAATSVQASEAVTMDPSLTFTYKNYYFHTKDKEPGGQKTNDWSHALIADFDSGYVNDLVGAVVTAGYAGPLDVDPGAATNVPGGADGKGDAISGFQQAYLKAQHSFSGVDFDGTVGVKKRGLETYSDSGSRVLSASSTGYDLSVGAEGANLYFTEITGFSERTQSGLSFDLDDGNDNAVENIRIFGGNYSYEGLDLVAEYGESKELIEQLFLKAGYSFELDDMSSVDLDARYGKSKANGNLAANDPEIGADYKAKYYNLNASYNYGNAYVGLGYNKTKDGDYIDAYVDGNSDNFNSSLAQWEDYSLAGEKAYVVSGGYNFADQGLEGLSWDVWYAKGDDAEEISDFKRREYGSYISYAFDGSLEGLSLAWLYVNYRAQGDAGVDTFREDTLYDADVNRLYLTYSVAAF</sequence>
<accession>A0A081KE52</accession>
<dbReference type="GO" id="GO:0015288">
    <property type="term" value="F:porin activity"/>
    <property type="evidence" value="ECO:0007669"/>
    <property type="project" value="TreeGrafter"/>
</dbReference>
<evidence type="ECO:0000313" key="6">
    <source>
        <dbReference type="Proteomes" id="UP000027997"/>
    </source>
</evidence>
<dbReference type="PANTHER" id="PTHR34596">
    <property type="entry name" value="CHITOPORIN"/>
    <property type="match status" value="1"/>
</dbReference>
<dbReference type="Proteomes" id="UP000027997">
    <property type="component" value="Unassembled WGS sequence"/>
</dbReference>
<keyword evidence="3 4" id="KW-0732">Signal</keyword>
<organism evidence="5 6">
    <name type="scientific">Endozoicomonas elysicola</name>
    <dbReference type="NCBI Taxonomy" id="305900"/>
    <lineage>
        <taxon>Bacteria</taxon>
        <taxon>Pseudomonadati</taxon>
        <taxon>Pseudomonadota</taxon>
        <taxon>Gammaproteobacteria</taxon>
        <taxon>Oceanospirillales</taxon>
        <taxon>Endozoicomonadaceae</taxon>
        <taxon>Endozoicomonas</taxon>
    </lineage>
</organism>
<evidence type="ECO:0000313" key="5">
    <source>
        <dbReference type="EMBL" id="KEI72428.1"/>
    </source>
</evidence>
<gene>
    <name evidence="5" type="ORF">GV64_18370</name>
</gene>
<comment type="similarity">
    <text evidence="1">Belongs to the outer membrane porin (Opr) (TC 1.B.25) family.</text>
</comment>
<dbReference type="Gene3D" id="2.40.160.10">
    <property type="entry name" value="Porin"/>
    <property type="match status" value="1"/>
</dbReference>
<keyword evidence="6" id="KW-1185">Reference proteome</keyword>
<comment type="caution">
    <text evidence="5">The sequence shown here is derived from an EMBL/GenBank/DDBJ whole genome shotgun (WGS) entry which is preliminary data.</text>
</comment>
<evidence type="ECO:0008006" key="7">
    <source>
        <dbReference type="Google" id="ProtNLM"/>
    </source>
</evidence>
<dbReference type="EMBL" id="JOJP01000001">
    <property type="protein sequence ID" value="KEI72428.1"/>
    <property type="molecule type" value="Genomic_DNA"/>
</dbReference>
<proteinExistence type="inferred from homology"/>
<protein>
    <recommendedName>
        <fullName evidence="7">Porin</fullName>
    </recommendedName>
</protein>
<feature type="chain" id="PRO_5001758802" description="Porin" evidence="4">
    <location>
        <begin position="25"/>
        <end position="424"/>
    </location>
</feature>
<evidence type="ECO:0000256" key="2">
    <source>
        <dbReference type="ARBA" id="ARBA00022448"/>
    </source>
</evidence>
<dbReference type="Pfam" id="PF03573">
    <property type="entry name" value="OprD"/>
    <property type="match status" value="1"/>
</dbReference>
<evidence type="ECO:0000256" key="1">
    <source>
        <dbReference type="ARBA" id="ARBA00009075"/>
    </source>
</evidence>
<evidence type="ECO:0000256" key="4">
    <source>
        <dbReference type="SAM" id="SignalP"/>
    </source>
</evidence>
<dbReference type="AlphaFoldDB" id="A0A081KE52"/>